<dbReference type="AlphaFoldDB" id="A0A1C3ERB5"/>
<comment type="cofactor">
    <cofactor evidence="1">
        <name>FMN</name>
        <dbReference type="ChEBI" id="CHEBI:58210"/>
    </cofactor>
</comment>
<dbReference type="SUPFAM" id="SSF55469">
    <property type="entry name" value="FMN-dependent nitroreductase-like"/>
    <property type="match status" value="1"/>
</dbReference>
<dbReference type="STRING" id="1080227.A8L45_01635"/>
<feature type="domain" description="Nitroreductase" evidence="6">
    <location>
        <begin position="155"/>
        <end position="198"/>
    </location>
</feature>
<comment type="caution">
    <text evidence="7">The sequence shown here is derived from an EMBL/GenBank/DDBJ whole genome shotgun (WGS) entry which is preliminary data.</text>
</comment>
<sequence length="325" mass="37874">MIINRLKYIKKSLVLFLSYMKDYRVYQNASLIKKHEDVEGVHSLGLIIRLYHTIEKGLSVKERRYEFSMDHIELLQKKMMTYCGDKNEPHFLSAFKTLGIYFSIHEKIECSKRFNAQARIFENLKKKYGKTEIGGGTKSVKKVEYPNRIETIEILKKRHSIRDYDGEFLIDKQDIIRVIDLAKLCPSACNRHAIKIFYSLDKHKNSEILKYQNGSRTFRDNVPGLLIVASDLRYQEGVEERNLGYIEGGIWLMSLVNSLYLNGFGSCVLNWCVSPSHDQDFKTAFGIPEYYQISALISFGKQTEDQKVPYSIRCKSEDFIEKVEL</sequence>
<accession>A0A1C3ERB5</accession>
<protein>
    <recommendedName>
        <fullName evidence="6">Nitroreductase domain-containing protein</fullName>
    </recommendedName>
</protein>
<dbReference type="InterPro" id="IPR000415">
    <property type="entry name" value="Nitroreductase-like"/>
</dbReference>
<dbReference type="CDD" id="cd02062">
    <property type="entry name" value="Nitro_FMN_reductase"/>
    <property type="match status" value="1"/>
</dbReference>
<dbReference type="EMBL" id="LYBM01000002">
    <property type="protein sequence ID" value="ODA35767.1"/>
    <property type="molecule type" value="Genomic_DNA"/>
</dbReference>
<dbReference type="PANTHER" id="PTHR43673:SF2">
    <property type="entry name" value="NITROREDUCTASE"/>
    <property type="match status" value="1"/>
</dbReference>
<dbReference type="PANTHER" id="PTHR43673">
    <property type="entry name" value="NAD(P)H NITROREDUCTASE YDGI-RELATED"/>
    <property type="match status" value="1"/>
</dbReference>
<evidence type="ECO:0000256" key="3">
    <source>
        <dbReference type="ARBA" id="ARBA00022630"/>
    </source>
</evidence>
<evidence type="ECO:0000256" key="1">
    <source>
        <dbReference type="ARBA" id="ARBA00001917"/>
    </source>
</evidence>
<organism evidence="7 8">
    <name type="scientific">Veronia pacifica</name>
    <dbReference type="NCBI Taxonomy" id="1080227"/>
    <lineage>
        <taxon>Bacteria</taxon>
        <taxon>Pseudomonadati</taxon>
        <taxon>Pseudomonadota</taxon>
        <taxon>Gammaproteobacteria</taxon>
        <taxon>Vibrionales</taxon>
        <taxon>Vibrionaceae</taxon>
        <taxon>Veronia</taxon>
    </lineage>
</organism>
<dbReference type="GO" id="GO:0016491">
    <property type="term" value="F:oxidoreductase activity"/>
    <property type="evidence" value="ECO:0007669"/>
    <property type="project" value="UniProtKB-KW"/>
</dbReference>
<dbReference type="Gene3D" id="3.40.109.10">
    <property type="entry name" value="NADH Oxidase"/>
    <property type="match status" value="1"/>
</dbReference>
<evidence type="ECO:0000313" key="7">
    <source>
        <dbReference type="EMBL" id="ODA35767.1"/>
    </source>
</evidence>
<keyword evidence="3" id="KW-0285">Flavoprotein</keyword>
<evidence type="ECO:0000256" key="4">
    <source>
        <dbReference type="ARBA" id="ARBA00022643"/>
    </source>
</evidence>
<gene>
    <name evidence="7" type="ORF">A8L45_01635</name>
</gene>
<reference evidence="7 8" key="1">
    <citation type="submission" date="2016-05" db="EMBL/GenBank/DDBJ databases">
        <title>Genomic Taxonomy of the Vibrionaceae.</title>
        <authorList>
            <person name="Gomez-Gil B."/>
            <person name="Enciso-Ibarra J."/>
        </authorList>
    </citation>
    <scope>NUCLEOTIDE SEQUENCE [LARGE SCALE GENOMIC DNA]</scope>
    <source>
        <strain evidence="7 8">CAIM 1920</strain>
    </source>
</reference>
<dbReference type="InterPro" id="IPR029479">
    <property type="entry name" value="Nitroreductase"/>
</dbReference>
<name>A0A1C3ERB5_9GAMM</name>
<keyword evidence="5" id="KW-0560">Oxidoreductase</keyword>
<evidence type="ECO:0000256" key="5">
    <source>
        <dbReference type="ARBA" id="ARBA00023002"/>
    </source>
</evidence>
<evidence type="ECO:0000256" key="2">
    <source>
        <dbReference type="ARBA" id="ARBA00007118"/>
    </source>
</evidence>
<keyword evidence="4" id="KW-0288">FMN</keyword>
<dbReference type="Pfam" id="PF00881">
    <property type="entry name" value="Nitroreductase"/>
    <property type="match status" value="1"/>
</dbReference>
<evidence type="ECO:0000259" key="6">
    <source>
        <dbReference type="Pfam" id="PF00881"/>
    </source>
</evidence>
<proteinExistence type="inferred from homology"/>
<keyword evidence="8" id="KW-1185">Reference proteome</keyword>
<comment type="similarity">
    <text evidence="2">Belongs to the nitroreductase family.</text>
</comment>
<evidence type="ECO:0000313" key="8">
    <source>
        <dbReference type="Proteomes" id="UP000094936"/>
    </source>
</evidence>
<dbReference type="Proteomes" id="UP000094936">
    <property type="component" value="Unassembled WGS sequence"/>
</dbReference>